<dbReference type="Pfam" id="PF19786">
    <property type="entry name" value="DUF6270"/>
    <property type="match status" value="1"/>
</dbReference>
<proteinExistence type="predicted"/>
<dbReference type="Proteomes" id="UP001597399">
    <property type="component" value="Unassembled WGS sequence"/>
</dbReference>
<organism evidence="1 2">
    <name type="scientific">Sporolactobacillus shoreicorticis</name>
    <dbReference type="NCBI Taxonomy" id="1923877"/>
    <lineage>
        <taxon>Bacteria</taxon>
        <taxon>Bacillati</taxon>
        <taxon>Bacillota</taxon>
        <taxon>Bacilli</taxon>
        <taxon>Bacillales</taxon>
        <taxon>Sporolactobacillaceae</taxon>
        <taxon>Sporolactobacillus</taxon>
    </lineage>
</organism>
<keyword evidence="2" id="KW-1185">Reference proteome</keyword>
<sequence length="257" mass="30802">MTTKIACYGSCATRDNFNSLMNPNYKEKYQCVVTSEHSSIISVVSSKIEFNMNDLDNLEKEYYRWLIKTDLEKTFLTDLFLEQPDVLILDFFPDVYFGVIYLNGRFMTNHVWHLPKTTFYKNMKERAVLTLANQSEQYIKLWAASFKKFMYLIREKLPNCKILVNKVRFVAKIIDQNNSISLDPNAETLMKYNQLWEFLDEYAIKNYGLEFIDVDYADVYIPTKHKLWNPWYLHYTDTYYHLFLQELNKIMFSNVNR</sequence>
<reference evidence="2" key="1">
    <citation type="journal article" date="2019" name="Int. J. Syst. Evol. Microbiol.">
        <title>The Global Catalogue of Microorganisms (GCM) 10K type strain sequencing project: providing services to taxonomists for standard genome sequencing and annotation.</title>
        <authorList>
            <consortium name="The Broad Institute Genomics Platform"/>
            <consortium name="The Broad Institute Genome Sequencing Center for Infectious Disease"/>
            <person name="Wu L."/>
            <person name="Ma J."/>
        </authorList>
    </citation>
    <scope>NUCLEOTIDE SEQUENCE [LARGE SCALE GENOMIC DNA]</scope>
    <source>
        <strain evidence="2">TISTR 2466</strain>
    </source>
</reference>
<dbReference type="RefSeq" id="WP_253058671.1">
    <property type="nucleotide sequence ID" value="NZ_JAMXWM010000003.1"/>
</dbReference>
<gene>
    <name evidence="1" type="ORF">ACFSUE_01035</name>
</gene>
<dbReference type="InterPro" id="IPR046237">
    <property type="entry name" value="DUF6270"/>
</dbReference>
<comment type="caution">
    <text evidence="1">The sequence shown here is derived from an EMBL/GenBank/DDBJ whole genome shotgun (WGS) entry which is preliminary data.</text>
</comment>
<evidence type="ECO:0000313" key="1">
    <source>
        <dbReference type="EMBL" id="MFD2692233.1"/>
    </source>
</evidence>
<dbReference type="EMBL" id="JBHUMQ010000001">
    <property type="protein sequence ID" value="MFD2692233.1"/>
    <property type="molecule type" value="Genomic_DNA"/>
</dbReference>
<accession>A0ABW5RYK9</accession>
<evidence type="ECO:0000313" key="2">
    <source>
        <dbReference type="Proteomes" id="UP001597399"/>
    </source>
</evidence>
<protein>
    <submittedName>
        <fullName evidence="1">DUF6270 domain-containing protein</fullName>
    </submittedName>
</protein>
<name>A0ABW5RYK9_9BACL</name>